<organism evidence="2 3">
    <name type="scientific">Streptomyces nigrescens</name>
    <dbReference type="NCBI Taxonomy" id="1920"/>
    <lineage>
        <taxon>Bacteria</taxon>
        <taxon>Bacillati</taxon>
        <taxon>Actinomycetota</taxon>
        <taxon>Actinomycetes</taxon>
        <taxon>Kitasatosporales</taxon>
        <taxon>Streptomycetaceae</taxon>
        <taxon>Streptomyces</taxon>
    </lineage>
</organism>
<dbReference type="GeneID" id="301331449"/>
<gene>
    <name evidence="2" type="ORF">STRNI_002271</name>
</gene>
<dbReference type="RefSeq" id="WP_277411163.1">
    <property type="nucleotide sequence ID" value="NZ_CP114203.1"/>
</dbReference>
<keyword evidence="3" id="KW-1185">Reference proteome</keyword>
<dbReference type="Proteomes" id="UP001210169">
    <property type="component" value="Chromosome"/>
</dbReference>
<evidence type="ECO:0000313" key="2">
    <source>
        <dbReference type="EMBL" id="WAU04048.1"/>
    </source>
</evidence>
<dbReference type="EMBL" id="CP114203">
    <property type="protein sequence ID" value="WAU04048.1"/>
    <property type="molecule type" value="Genomic_DNA"/>
</dbReference>
<protein>
    <submittedName>
        <fullName evidence="2">Uncharacterized protein</fullName>
    </submittedName>
</protein>
<name>A0ABY7IYI7_STRNI</name>
<reference evidence="2 3" key="1">
    <citation type="submission" date="2022-12" db="EMBL/GenBank/DDBJ databases">
        <authorList>
            <person name="Ruckert C."/>
            <person name="Busche T."/>
            <person name="Kalinowski J."/>
            <person name="Wittmann C."/>
        </authorList>
    </citation>
    <scope>NUCLEOTIDE SEQUENCE [LARGE SCALE GENOMIC DNA]</scope>
    <source>
        <strain evidence="2 3">DSM 40276</strain>
    </source>
</reference>
<sequence>MPLYAREFFTELGIPFANSTVVGNTYYATPIPGDPRRLRIDFSPTIRAFTYGGLRVQVIHPHTGEVDSTVLTFSDHETFLLRDRIESERPGYSQHGTFDKYHRAGEMPWQGAEFDGLRRAIEQYSQVWFPGAWATATPSRSPGRTVHQAPTPPASPSAGRTR</sequence>
<evidence type="ECO:0000256" key="1">
    <source>
        <dbReference type="SAM" id="MobiDB-lite"/>
    </source>
</evidence>
<feature type="region of interest" description="Disordered" evidence="1">
    <location>
        <begin position="135"/>
        <end position="162"/>
    </location>
</feature>
<evidence type="ECO:0000313" key="3">
    <source>
        <dbReference type="Proteomes" id="UP001210169"/>
    </source>
</evidence>
<accession>A0ABY7IYI7</accession>
<proteinExistence type="predicted"/>